<reference evidence="6 7" key="1">
    <citation type="submission" date="2019-09" db="EMBL/GenBank/DDBJ databases">
        <title>Bird 10,000 Genomes (B10K) Project - Family phase.</title>
        <authorList>
            <person name="Zhang G."/>
        </authorList>
    </citation>
    <scope>NUCLEOTIDE SEQUENCE [LARGE SCALE GENOMIC DNA]</scope>
    <source>
        <strain evidence="6">B10K-DU-002-51</strain>
        <tissue evidence="6">Muscle</tissue>
    </source>
</reference>
<dbReference type="GO" id="GO:0030833">
    <property type="term" value="P:regulation of actin filament polymerization"/>
    <property type="evidence" value="ECO:0007669"/>
    <property type="project" value="TreeGrafter"/>
</dbReference>
<dbReference type="InterPro" id="IPR005454">
    <property type="entry name" value="Profilin1/2/3_vertebrate"/>
</dbReference>
<dbReference type="PANTHER" id="PTHR13936:SF2">
    <property type="entry name" value="PROFILIN-3"/>
    <property type="match status" value="1"/>
</dbReference>
<dbReference type="PRINTS" id="PR01639">
    <property type="entry name" value="PROFILINMAML"/>
</dbReference>
<keyword evidence="7" id="KW-1185">Reference proteome</keyword>
<dbReference type="AlphaFoldDB" id="A0A7L4DBU8"/>
<evidence type="ECO:0000256" key="2">
    <source>
        <dbReference type="ARBA" id="ARBA00010058"/>
    </source>
</evidence>
<name>A0A7L4DBU8_9AVES</name>
<dbReference type="InterPro" id="IPR036140">
    <property type="entry name" value="PFN_sf"/>
</dbReference>
<dbReference type="InterPro" id="IPR048278">
    <property type="entry name" value="PFN"/>
</dbReference>
<feature type="non-terminal residue" evidence="6">
    <location>
        <position position="1"/>
    </location>
</feature>
<dbReference type="OrthoDB" id="421374at2759"/>
<evidence type="ECO:0000313" key="7">
    <source>
        <dbReference type="Proteomes" id="UP000541249"/>
    </source>
</evidence>
<dbReference type="InterPro" id="IPR005455">
    <property type="entry name" value="PFN_euk"/>
</dbReference>
<dbReference type="SUPFAM" id="SSF55770">
    <property type="entry name" value="Profilin (actin-binding protein)"/>
    <property type="match status" value="1"/>
</dbReference>
<gene>
    <name evidence="6" type="primary">Pfn3</name>
    <name evidence="6" type="ORF">EURGUL_R05598</name>
</gene>
<dbReference type="PANTHER" id="PTHR13936">
    <property type="entry name" value="PROFILIN"/>
    <property type="match status" value="1"/>
</dbReference>
<keyword evidence="4" id="KW-0206">Cytoskeleton</keyword>
<dbReference type="Proteomes" id="UP000541249">
    <property type="component" value="Unassembled WGS sequence"/>
</dbReference>
<keyword evidence="5" id="KW-0009">Actin-binding</keyword>
<dbReference type="GO" id="GO:0032233">
    <property type="term" value="P:positive regulation of actin filament bundle assembly"/>
    <property type="evidence" value="ECO:0007669"/>
    <property type="project" value="TreeGrafter"/>
</dbReference>
<dbReference type="GO" id="GO:0003779">
    <property type="term" value="F:actin binding"/>
    <property type="evidence" value="ECO:0007669"/>
    <property type="project" value="UniProtKB-KW"/>
</dbReference>
<comment type="similarity">
    <text evidence="2 5">Belongs to the profilin family.</text>
</comment>
<accession>A0A7L4DBU8</accession>
<evidence type="ECO:0000313" key="6">
    <source>
        <dbReference type="EMBL" id="NXW60006.1"/>
    </source>
</evidence>
<comment type="caution">
    <text evidence="6">The sequence shown here is derived from an EMBL/GenBank/DDBJ whole genome shotgun (WGS) entry which is preliminary data.</text>
</comment>
<dbReference type="SMART" id="SM00392">
    <property type="entry name" value="PROF"/>
    <property type="match status" value="1"/>
</dbReference>
<feature type="non-terminal residue" evidence="6">
    <location>
        <position position="122"/>
    </location>
</feature>
<dbReference type="Gene3D" id="3.30.450.30">
    <property type="entry name" value="Dynein light chain 2a, cytoplasmic"/>
    <property type="match status" value="1"/>
</dbReference>
<evidence type="ECO:0000256" key="1">
    <source>
        <dbReference type="ARBA" id="ARBA00004245"/>
    </source>
</evidence>
<dbReference type="Pfam" id="PF00235">
    <property type="entry name" value="Profilin"/>
    <property type="match status" value="1"/>
</dbReference>
<evidence type="ECO:0000256" key="4">
    <source>
        <dbReference type="ARBA" id="ARBA00023212"/>
    </source>
</evidence>
<dbReference type="GO" id="GO:0030036">
    <property type="term" value="P:actin cytoskeleton organization"/>
    <property type="evidence" value="ECO:0007669"/>
    <property type="project" value="InterPro"/>
</dbReference>
<evidence type="ECO:0000256" key="3">
    <source>
        <dbReference type="ARBA" id="ARBA00022490"/>
    </source>
</evidence>
<dbReference type="EMBL" id="VZZY01013320">
    <property type="protein sequence ID" value="NXW60006.1"/>
    <property type="molecule type" value="Genomic_DNA"/>
</dbReference>
<protein>
    <recommendedName>
        <fullName evidence="5">Profilin</fullName>
    </recommendedName>
</protein>
<dbReference type="GO" id="GO:0005856">
    <property type="term" value="C:cytoskeleton"/>
    <property type="evidence" value="ECO:0007669"/>
    <property type="project" value="UniProtKB-SubCell"/>
</dbReference>
<evidence type="ECO:0000256" key="5">
    <source>
        <dbReference type="RuleBase" id="RU003909"/>
    </source>
</evidence>
<sequence length="122" mass="13184">ILANRNIEDVAIMGLSDTKCMWAAKPGGLFTAISPEEVGLITGQDWKMFLLTGITVAGKKCSGICDNLLVDEDNVMEVRSKGRDSRSICIGKNPKALIFFMGKKGVHAGTLNQKAHNMIVSM</sequence>
<keyword evidence="3" id="KW-0963">Cytoplasm</keyword>
<organism evidence="6 7">
    <name type="scientific">Eurystomus gularis</name>
    <dbReference type="NCBI Taxonomy" id="325343"/>
    <lineage>
        <taxon>Eukaryota</taxon>
        <taxon>Metazoa</taxon>
        <taxon>Chordata</taxon>
        <taxon>Craniata</taxon>
        <taxon>Vertebrata</taxon>
        <taxon>Euteleostomi</taxon>
        <taxon>Archelosauria</taxon>
        <taxon>Archosauria</taxon>
        <taxon>Dinosauria</taxon>
        <taxon>Saurischia</taxon>
        <taxon>Theropoda</taxon>
        <taxon>Coelurosauria</taxon>
        <taxon>Aves</taxon>
        <taxon>Neognathae</taxon>
        <taxon>Neoaves</taxon>
        <taxon>Telluraves</taxon>
        <taxon>Coraciimorphae</taxon>
        <taxon>Coraciiformes</taxon>
        <taxon>Coraciidae</taxon>
        <taxon>Eurystomus</taxon>
    </lineage>
</organism>
<dbReference type="GO" id="GO:0005737">
    <property type="term" value="C:cytoplasm"/>
    <property type="evidence" value="ECO:0007669"/>
    <property type="project" value="TreeGrafter"/>
</dbReference>
<proteinExistence type="inferred from homology"/>
<comment type="subcellular location">
    <subcellularLocation>
        <location evidence="1">Cytoplasm</location>
        <location evidence="1">Cytoskeleton</location>
    </subcellularLocation>
</comment>